<evidence type="ECO:0000313" key="3">
    <source>
        <dbReference type="EMBL" id="OGG92956.1"/>
    </source>
</evidence>
<comment type="caution">
    <text evidence="3">The sequence shown here is derived from an EMBL/GenBank/DDBJ whole genome shotgun (WGS) entry which is preliminary data.</text>
</comment>
<dbReference type="Pfam" id="PF01041">
    <property type="entry name" value="DegT_DnrJ_EryC1"/>
    <property type="match status" value="1"/>
</dbReference>
<organism evidence="3 4">
    <name type="scientific">Candidatus Lambdaproteobacteria bacterium RIFOXYD2_FULL_50_16</name>
    <dbReference type="NCBI Taxonomy" id="1817772"/>
    <lineage>
        <taxon>Bacteria</taxon>
        <taxon>Pseudomonadati</taxon>
        <taxon>Pseudomonadota</taxon>
        <taxon>Candidatus Lambdaproteobacteria</taxon>
    </lineage>
</organism>
<reference evidence="3 4" key="1">
    <citation type="journal article" date="2016" name="Nat. Commun.">
        <title>Thousands of microbial genomes shed light on interconnected biogeochemical processes in an aquifer system.</title>
        <authorList>
            <person name="Anantharaman K."/>
            <person name="Brown C.T."/>
            <person name="Hug L.A."/>
            <person name="Sharon I."/>
            <person name="Castelle C.J."/>
            <person name="Probst A.J."/>
            <person name="Thomas B.C."/>
            <person name="Singh A."/>
            <person name="Wilkins M.J."/>
            <person name="Karaoz U."/>
            <person name="Brodie E.L."/>
            <person name="Williams K.H."/>
            <person name="Hubbard S.S."/>
            <person name="Banfield J.F."/>
        </authorList>
    </citation>
    <scope>NUCLEOTIDE SEQUENCE [LARGE SCALE GENOMIC DNA]</scope>
</reference>
<dbReference type="PANTHER" id="PTHR30244:SF34">
    <property type="entry name" value="DTDP-4-AMINO-4,6-DIDEOXYGALACTOSE TRANSAMINASE"/>
    <property type="match status" value="1"/>
</dbReference>
<name>A0A1F6G4D9_9PROT</name>
<dbReference type="InterPro" id="IPR000653">
    <property type="entry name" value="DegT/StrS_aminotransferase"/>
</dbReference>
<dbReference type="PIRSF" id="PIRSF000390">
    <property type="entry name" value="PLP_StrS"/>
    <property type="match status" value="1"/>
</dbReference>
<dbReference type="GO" id="GO:0030170">
    <property type="term" value="F:pyridoxal phosphate binding"/>
    <property type="evidence" value="ECO:0007669"/>
    <property type="project" value="TreeGrafter"/>
</dbReference>
<dbReference type="SUPFAM" id="SSF53383">
    <property type="entry name" value="PLP-dependent transferases"/>
    <property type="match status" value="1"/>
</dbReference>
<dbReference type="GO" id="GO:0008483">
    <property type="term" value="F:transaminase activity"/>
    <property type="evidence" value="ECO:0007669"/>
    <property type="project" value="TreeGrafter"/>
</dbReference>
<evidence type="ECO:0000256" key="2">
    <source>
        <dbReference type="RuleBase" id="RU004508"/>
    </source>
</evidence>
<dbReference type="PANTHER" id="PTHR30244">
    <property type="entry name" value="TRANSAMINASE"/>
    <property type="match status" value="1"/>
</dbReference>
<dbReference type="InterPro" id="IPR015421">
    <property type="entry name" value="PyrdxlP-dep_Trfase_major"/>
</dbReference>
<evidence type="ECO:0000256" key="1">
    <source>
        <dbReference type="ARBA" id="ARBA00037999"/>
    </source>
</evidence>
<dbReference type="Gene3D" id="3.40.640.10">
    <property type="entry name" value="Type I PLP-dependent aspartate aminotransferase-like (Major domain)"/>
    <property type="match status" value="1"/>
</dbReference>
<dbReference type="Proteomes" id="UP000178449">
    <property type="component" value="Unassembled WGS sequence"/>
</dbReference>
<comment type="similarity">
    <text evidence="1 2">Belongs to the DegT/DnrJ/EryC1 family.</text>
</comment>
<evidence type="ECO:0000313" key="4">
    <source>
        <dbReference type="Proteomes" id="UP000178449"/>
    </source>
</evidence>
<dbReference type="GO" id="GO:0000271">
    <property type="term" value="P:polysaccharide biosynthetic process"/>
    <property type="evidence" value="ECO:0007669"/>
    <property type="project" value="TreeGrafter"/>
</dbReference>
<dbReference type="InterPro" id="IPR015422">
    <property type="entry name" value="PyrdxlP-dep_Trfase_small"/>
</dbReference>
<dbReference type="InterPro" id="IPR015424">
    <property type="entry name" value="PyrdxlP-dep_Trfase"/>
</dbReference>
<dbReference type="AlphaFoldDB" id="A0A1F6G4D9"/>
<sequence length="391" mass="44180">MKLNWPLMVDNITREDLDRLVAFLSQDPPPRLTQASNVIAFEKAWAQWVGVKHCVFVNSGASANLITMAALKYKVGVGEVIVPSLTWSSDIVSVVQAGMQPVFVDINPRTLSMDTDLILAAITDKTKAVFMTHAQGFNGLTQKLLDELEKRNILLIEDVCESHGATFKGKKCGAIGFASNFSFYFAHHMSTIEGGMVCTNDDQFYSDIRLFRSHGMTRESPYEQIKQDYIDAEPELNPEFIFWFPGYNVRNTEIGGVLGLSGLPKLDGNNKKRYDNFAYFLSKLSPDRFQTDFALEGSINYAFNVILKDKNDPMFDRICEALRAANVEFRRGSAGGGNMLRQPFVRPYVEDGSYWEYPVTEHIHFYGFYVGNYPELTKEKIDQLCELLNNA</sequence>
<dbReference type="Gene3D" id="3.90.1150.10">
    <property type="entry name" value="Aspartate Aminotransferase, domain 1"/>
    <property type="match status" value="1"/>
</dbReference>
<dbReference type="STRING" id="1817772.A2527_04270"/>
<gene>
    <name evidence="3" type="ORF">A2527_04270</name>
</gene>
<proteinExistence type="inferred from homology"/>
<accession>A0A1F6G4D9</accession>
<protein>
    <submittedName>
        <fullName evidence="3">CDP-4-keto-6-deoxy-D-glucose-3-dehydrase</fullName>
    </submittedName>
</protein>
<keyword evidence="2" id="KW-0663">Pyridoxal phosphate</keyword>
<dbReference type="EMBL" id="MFNE01000054">
    <property type="protein sequence ID" value="OGG92956.1"/>
    <property type="molecule type" value="Genomic_DNA"/>
</dbReference>